<dbReference type="GeneID" id="5039266"/>
<keyword evidence="2" id="KW-1185">Reference proteome</keyword>
<dbReference type="KEGG" id="ptm:GSPATT00019777001"/>
<dbReference type="Proteomes" id="UP000000600">
    <property type="component" value="Unassembled WGS sequence"/>
</dbReference>
<dbReference type="RefSeq" id="XP_001453481.1">
    <property type="nucleotide sequence ID" value="XM_001453444.1"/>
</dbReference>
<reference evidence="1 2" key="1">
    <citation type="journal article" date="2006" name="Nature">
        <title>Global trends of whole-genome duplications revealed by the ciliate Paramecium tetraurelia.</title>
        <authorList>
            <consortium name="Genoscope"/>
            <person name="Aury J.-M."/>
            <person name="Jaillon O."/>
            <person name="Duret L."/>
            <person name="Noel B."/>
            <person name="Jubin C."/>
            <person name="Porcel B.M."/>
            <person name="Segurens B."/>
            <person name="Daubin V."/>
            <person name="Anthouard V."/>
            <person name="Aiach N."/>
            <person name="Arnaiz O."/>
            <person name="Billaut A."/>
            <person name="Beisson J."/>
            <person name="Blanc I."/>
            <person name="Bouhouche K."/>
            <person name="Camara F."/>
            <person name="Duharcourt S."/>
            <person name="Guigo R."/>
            <person name="Gogendeau D."/>
            <person name="Katinka M."/>
            <person name="Keller A.-M."/>
            <person name="Kissmehl R."/>
            <person name="Klotz C."/>
            <person name="Koll F."/>
            <person name="Le Moue A."/>
            <person name="Lepere C."/>
            <person name="Malinsky S."/>
            <person name="Nowacki M."/>
            <person name="Nowak J.K."/>
            <person name="Plattner H."/>
            <person name="Poulain J."/>
            <person name="Ruiz F."/>
            <person name="Serrano V."/>
            <person name="Zagulski M."/>
            <person name="Dessen P."/>
            <person name="Betermier M."/>
            <person name="Weissenbach J."/>
            <person name="Scarpelli C."/>
            <person name="Schachter V."/>
            <person name="Sperling L."/>
            <person name="Meyer E."/>
            <person name="Cohen J."/>
            <person name="Wincker P."/>
        </authorList>
    </citation>
    <scope>NUCLEOTIDE SEQUENCE [LARGE SCALE GENOMIC DNA]</scope>
    <source>
        <strain evidence="1 2">Stock d4-2</strain>
    </source>
</reference>
<gene>
    <name evidence="1" type="ORF">GSPATT00019777001</name>
</gene>
<dbReference type="AlphaFoldDB" id="A0DSR7"/>
<evidence type="ECO:0000313" key="1">
    <source>
        <dbReference type="EMBL" id="CAK86084.1"/>
    </source>
</evidence>
<evidence type="ECO:0000313" key="2">
    <source>
        <dbReference type="Proteomes" id="UP000000600"/>
    </source>
</evidence>
<dbReference type="InParanoid" id="A0DSR7"/>
<dbReference type="HOGENOM" id="CLU_2643335_0_0_1"/>
<name>A0DSR7_PARTE</name>
<sequence>MRFRLEFQEQQSQYSKVCNDDNKQNLLKINVVEDNLDDYIFFDWKNTNFQLTSINEQNLLKKASSIRPTSKQVKKNY</sequence>
<proteinExistence type="predicted"/>
<protein>
    <submittedName>
        <fullName evidence="1">Uncharacterized protein</fullName>
    </submittedName>
</protein>
<dbReference type="EMBL" id="CT868563">
    <property type="protein sequence ID" value="CAK86084.1"/>
    <property type="molecule type" value="Genomic_DNA"/>
</dbReference>
<accession>A0DSR7</accession>
<organism evidence="1 2">
    <name type="scientific">Paramecium tetraurelia</name>
    <dbReference type="NCBI Taxonomy" id="5888"/>
    <lineage>
        <taxon>Eukaryota</taxon>
        <taxon>Sar</taxon>
        <taxon>Alveolata</taxon>
        <taxon>Ciliophora</taxon>
        <taxon>Intramacronucleata</taxon>
        <taxon>Oligohymenophorea</taxon>
        <taxon>Peniculida</taxon>
        <taxon>Parameciidae</taxon>
        <taxon>Paramecium</taxon>
    </lineage>
</organism>